<sequence>MSFIWCQKITYYLPYSQSMHHRYQWLNHPHCLSIQCRITVIISVKRQQKQ</sequence>
<protein>
    <submittedName>
        <fullName evidence="1">Uncharacterized protein</fullName>
    </submittedName>
</protein>
<reference evidence="1" key="2">
    <citation type="journal article" date="2015" name="Fish Shellfish Immunol.">
        <title>Early steps in the European eel (Anguilla anguilla)-Vibrio vulnificus interaction in the gills: Role of the RtxA13 toxin.</title>
        <authorList>
            <person name="Callol A."/>
            <person name="Pajuelo D."/>
            <person name="Ebbesson L."/>
            <person name="Teles M."/>
            <person name="MacKenzie S."/>
            <person name="Amaro C."/>
        </authorList>
    </citation>
    <scope>NUCLEOTIDE SEQUENCE</scope>
</reference>
<proteinExistence type="predicted"/>
<dbReference type="EMBL" id="GBXM01074828">
    <property type="protein sequence ID" value="JAH33749.1"/>
    <property type="molecule type" value="Transcribed_RNA"/>
</dbReference>
<organism evidence="1">
    <name type="scientific">Anguilla anguilla</name>
    <name type="common">European freshwater eel</name>
    <name type="synonym">Muraena anguilla</name>
    <dbReference type="NCBI Taxonomy" id="7936"/>
    <lineage>
        <taxon>Eukaryota</taxon>
        <taxon>Metazoa</taxon>
        <taxon>Chordata</taxon>
        <taxon>Craniata</taxon>
        <taxon>Vertebrata</taxon>
        <taxon>Euteleostomi</taxon>
        <taxon>Actinopterygii</taxon>
        <taxon>Neopterygii</taxon>
        <taxon>Teleostei</taxon>
        <taxon>Anguilliformes</taxon>
        <taxon>Anguillidae</taxon>
        <taxon>Anguilla</taxon>
    </lineage>
</organism>
<evidence type="ECO:0000313" key="1">
    <source>
        <dbReference type="EMBL" id="JAH33749.1"/>
    </source>
</evidence>
<accession>A0A0E9RX37</accession>
<dbReference type="AlphaFoldDB" id="A0A0E9RX37"/>
<name>A0A0E9RX37_ANGAN</name>
<reference evidence="1" key="1">
    <citation type="submission" date="2014-11" db="EMBL/GenBank/DDBJ databases">
        <authorList>
            <person name="Amaro Gonzalez C."/>
        </authorList>
    </citation>
    <scope>NUCLEOTIDE SEQUENCE</scope>
</reference>